<name>A0AB38D302_9MYCO</name>
<dbReference type="Proteomes" id="UP000185210">
    <property type="component" value="Unassembled WGS sequence"/>
</dbReference>
<dbReference type="EMBL" id="FSHM01000006">
    <property type="protein sequence ID" value="SIB51718.1"/>
    <property type="molecule type" value="Genomic_DNA"/>
</dbReference>
<evidence type="ECO:0000313" key="2">
    <source>
        <dbReference type="Proteomes" id="UP000185210"/>
    </source>
</evidence>
<dbReference type="AlphaFoldDB" id="A0AB38D302"/>
<reference evidence="1 2" key="1">
    <citation type="submission" date="2016-11" db="EMBL/GenBank/DDBJ databases">
        <authorList>
            <consortium name="Pathogen Informatics"/>
        </authorList>
    </citation>
    <scope>NUCLEOTIDE SEQUENCE [LARGE SCALE GENOMIC DNA]</scope>
    <source>
        <strain evidence="1 2">104</strain>
    </source>
</reference>
<gene>
    <name evidence="1" type="ORF">SAMEA2070301_03929</name>
</gene>
<proteinExistence type="predicted"/>
<accession>A0AB38D302</accession>
<comment type="caution">
    <text evidence="1">The sequence shown here is derived from an EMBL/GenBank/DDBJ whole genome shotgun (WGS) entry which is preliminary data.</text>
</comment>
<organism evidence="1 2">
    <name type="scientific">Mycobacteroides abscessus subsp. abscessus</name>
    <dbReference type="NCBI Taxonomy" id="1185650"/>
    <lineage>
        <taxon>Bacteria</taxon>
        <taxon>Bacillati</taxon>
        <taxon>Actinomycetota</taxon>
        <taxon>Actinomycetes</taxon>
        <taxon>Mycobacteriales</taxon>
        <taxon>Mycobacteriaceae</taxon>
        <taxon>Mycobacteroides</taxon>
        <taxon>Mycobacteroides abscessus</taxon>
    </lineage>
</organism>
<dbReference type="RefSeq" id="WP_052544228.1">
    <property type="nucleotide sequence ID" value="NZ_CAACXP010000004.1"/>
</dbReference>
<sequence>MAEGTGRTRDVIRHACSDRGIEMVLTDESRDQFDRDGALLTVDYTASGSIRKAWVNEVMGERVINGTSKQRKVLSFIRSGFIV</sequence>
<evidence type="ECO:0000313" key="1">
    <source>
        <dbReference type="EMBL" id="SIB51718.1"/>
    </source>
</evidence>
<protein>
    <submittedName>
        <fullName evidence="1">Uncharacterized protein</fullName>
    </submittedName>
</protein>